<gene>
    <name evidence="3" type="ORF">GCM10010923_01140</name>
</gene>
<feature type="compositionally biased region" description="Polar residues" evidence="1">
    <location>
        <begin position="216"/>
        <end position="225"/>
    </location>
</feature>
<evidence type="ECO:0000313" key="3">
    <source>
        <dbReference type="EMBL" id="GFZ97029.1"/>
    </source>
</evidence>
<evidence type="ECO:0000256" key="1">
    <source>
        <dbReference type="SAM" id="MobiDB-lite"/>
    </source>
</evidence>
<organism evidence="3 4">
    <name type="scientific">Blastomonas marina</name>
    <dbReference type="NCBI Taxonomy" id="1867408"/>
    <lineage>
        <taxon>Bacteria</taxon>
        <taxon>Pseudomonadati</taxon>
        <taxon>Pseudomonadota</taxon>
        <taxon>Alphaproteobacteria</taxon>
        <taxon>Sphingomonadales</taxon>
        <taxon>Sphingomonadaceae</taxon>
        <taxon>Blastomonas</taxon>
    </lineage>
</organism>
<feature type="region of interest" description="Disordered" evidence="1">
    <location>
        <begin position="1"/>
        <end position="20"/>
    </location>
</feature>
<dbReference type="Proteomes" id="UP000603317">
    <property type="component" value="Unassembled WGS sequence"/>
</dbReference>
<reference evidence="4" key="1">
    <citation type="journal article" date="2019" name="Int. J. Syst. Evol. Microbiol.">
        <title>The Global Catalogue of Microorganisms (GCM) 10K type strain sequencing project: providing services to taxonomists for standard genome sequencing and annotation.</title>
        <authorList>
            <consortium name="The Broad Institute Genomics Platform"/>
            <consortium name="The Broad Institute Genome Sequencing Center for Infectious Disease"/>
            <person name="Wu L."/>
            <person name="Ma J."/>
        </authorList>
    </citation>
    <scope>NUCLEOTIDE SEQUENCE [LARGE SCALE GENOMIC DNA]</scope>
    <source>
        <strain evidence="4">CGMCC 1.15297</strain>
    </source>
</reference>
<sequence>MDTSGVHHNSEDSDVPADARDQRGAERLRLLMRTGKLVTPKGEFLCVLRDASTTGFRAKIYHKLPDAKEMQLELASELCYDVEKMWENESEAGFRFAREIELEELINELTPYPKRGVRLKLALETHILVGIQKVSAKVFNLSQQGARIETQHPLARDQRLRLEIKGLRTVAAQVRWRKGDTCGLVFDDTFRFDELALLASQLQRGKGSNEEGSADITPTQIEATG</sequence>
<protein>
    <recommendedName>
        <fullName evidence="2">PilZ domain-containing protein</fullName>
    </recommendedName>
</protein>
<comment type="caution">
    <text evidence="3">The sequence shown here is derived from an EMBL/GenBank/DDBJ whole genome shotgun (WGS) entry which is preliminary data.</text>
</comment>
<dbReference type="SUPFAM" id="SSF141371">
    <property type="entry name" value="PilZ domain-like"/>
    <property type="match status" value="1"/>
</dbReference>
<evidence type="ECO:0000259" key="2">
    <source>
        <dbReference type="Pfam" id="PF07238"/>
    </source>
</evidence>
<proteinExistence type="predicted"/>
<dbReference type="RefSeq" id="WP_188640854.1">
    <property type="nucleotide sequence ID" value="NZ_BMID01000001.1"/>
</dbReference>
<evidence type="ECO:0000313" key="4">
    <source>
        <dbReference type="Proteomes" id="UP000603317"/>
    </source>
</evidence>
<name>A0ABQ1F1J5_9SPHN</name>
<dbReference type="EMBL" id="BMID01000001">
    <property type="protein sequence ID" value="GFZ97029.1"/>
    <property type="molecule type" value="Genomic_DNA"/>
</dbReference>
<dbReference type="InterPro" id="IPR009875">
    <property type="entry name" value="PilZ_domain"/>
</dbReference>
<dbReference type="Pfam" id="PF07238">
    <property type="entry name" value="PilZ"/>
    <property type="match status" value="1"/>
</dbReference>
<keyword evidence="4" id="KW-1185">Reference proteome</keyword>
<feature type="region of interest" description="Disordered" evidence="1">
    <location>
        <begin position="206"/>
        <end position="225"/>
    </location>
</feature>
<accession>A0ABQ1F1J5</accession>
<feature type="domain" description="PilZ" evidence="2">
    <location>
        <begin position="117"/>
        <end position="188"/>
    </location>
</feature>